<protein>
    <recommendedName>
        <fullName evidence="2">Reverse transcriptase domain-containing protein</fullName>
    </recommendedName>
</protein>
<organism evidence="3 4">
    <name type="scientific">Desulfosarcina ovata subsp. ovata</name>
    <dbReference type="NCBI Taxonomy" id="2752305"/>
    <lineage>
        <taxon>Bacteria</taxon>
        <taxon>Pseudomonadati</taxon>
        <taxon>Thermodesulfobacteriota</taxon>
        <taxon>Desulfobacteria</taxon>
        <taxon>Desulfobacterales</taxon>
        <taxon>Desulfosarcinaceae</taxon>
        <taxon>Desulfosarcina</taxon>
    </lineage>
</organism>
<dbReference type="EMBL" id="AP021879">
    <property type="protein sequence ID" value="BBO91948.1"/>
    <property type="molecule type" value="Genomic_DNA"/>
</dbReference>
<gene>
    <name evidence="3" type="ORF">DSCOOX_51280</name>
</gene>
<dbReference type="RefSeq" id="WP_197743400.1">
    <property type="nucleotide sequence ID" value="NZ_AP021879.1"/>
</dbReference>
<keyword evidence="4" id="KW-1185">Reference proteome</keyword>
<dbReference type="PANTHER" id="PTHR34047:SF8">
    <property type="entry name" value="PROTEIN YKFC"/>
    <property type="match status" value="1"/>
</dbReference>
<name>A0A5K8AHC1_9BACT</name>
<evidence type="ECO:0000313" key="4">
    <source>
        <dbReference type="Proteomes" id="UP000422108"/>
    </source>
</evidence>
<evidence type="ECO:0000313" key="3">
    <source>
        <dbReference type="EMBL" id="BBO91948.1"/>
    </source>
</evidence>
<reference evidence="3 4" key="1">
    <citation type="submission" date="2019-11" db="EMBL/GenBank/DDBJ databases">
        <title>Comparative genomics of hydrocarbon-degrading Desulfosarcina strains.</title>
        <authorList>
            <person name="Watanabe M."/>
            <person name="Kojima H."/>
            <person name="Fukui M."/>
        </authorList>
    </citation>
    <scope>NUCLEOTIDE SEQUENCE [LARGE SCALE GENOMIC DNA]</scope>
    <source>
        <strain evidence="4">oXyS1</strain>
    </source>
</reference>
<dbReference type="InterPro" id="IPR000477">
    <property type="entry name" value="RT_dom"/>
</dbReference>
<accession>A0A5K8AHC1</accession>
<dbReference type="CDD" id="cd01651">
    <property type="entry name" value="RT_G2_intron"/>
    <property type="match status" value="1"/>
</dbReference>
<sequence>MVHYSFEMLSSNIWWEESRDIGNLLHADGVSYQAYYSEVGKAHYTPSHSLGGAGMGKDLTEVRSPQRKLVPDKVGLEQYEPTSLRGIAIKAKADGKHRFQDLYRCLDAPFLHFCWKDLNKDAASGVDEVTAQAYEENLEANIQALAERLKTKRYRAKLVRRCYIPKENGKQRPLGIPALEDRLVQLACAKLLTAIFEADFLDNSYGYRMSRSAKEAIEDLRFNLQFGKYGYIVEADIKGFFDHMDWKWLLRMLRERVDDAAFINLIQKWLKAGILDTDGMVIHPETGTPQGGLCKALHNPPYAKFAIMQSKSLNVQYFQHMH</sequence>
<proteinExistence type="inferred from homology"/>
<dbReference type="AlphaFoldDB" id="A0A5K8AHC1"/>
<feature type="domain" description="Reverse transcriptase" evidence="2">
    <location>
        <begin position="164"/>
        <end position="292"/>
    </location>
</feature>
<comment type="similarity">
    <text evidence="1">Belongs to the bacterial reverse transcriptase family.</text>
</comment>
<dbReference type="SUPFAM" id="SSF56672">
    <property type="entry name" value="DNA/RNA polymerases"/>
    <property type="match status" value="1"/>
</dbReference>
<dbReference type="InterPro" id="IPR043502">
    <property type="entry name" value="DNA/RNA_pol_sf"/>
</dbReference>
<dbReference type="Pfam" id="PF00078">
    <property type="entry name" value="RVT_1"/>
    <property type="match status" value="1"/>
</dbReference>
<evidence type="ECO:0000259" key="2">
    <source>
        <dbReference type="Pfam" id="PF00078"/>
    </source>
</evidence>
<dbReference type="Proteomes" id="UP000422108">
    <property type="component" value="Chromosome"/>
</dbReference>
<dbReference type="PANTHER" id="PTHR34047">
    <property type="entry name" value="NUCLEAR INTRON MATURASE 1, MITOCHONDRIAL-RELATED"/>
    <property type="match status" value="1"/>
</dbReference>
<evidence type="ECO:0000256" key="1">
    <source>
        <dbReference type="ARBA" id="ARBA00034120"/>
    </source>
</evidence>
<dbReference type="InterPro" id="IPR051083">
    <property type="entry name" value="GrpII_Intron_Splice-Mob/Def"/>
</dbReference>